<comment type="caution">
    <text evidence="1">The sequence shown here is derived from an EMBL/GenBank/DDBJ whole genome shotgun (WGS) entry which is preliminary data.</text>
</comment>
<dbReference type="Gene3D" id="1.25.40.290">
    <property type="entry name" value="ARM repeat domains"/>
    <property type="match status" value="1"/>
</dbReference>
<dbReference type="EMBL" id="SIRE01000004">
    <property type="protein sequence ID" value="TBL80736.1"/>
    <property type="molecule type" value="Genomic_DNA"/>
</dbReference>
<dbReference type="RefSeq" id="WP_131012337.1">
    <property type="nucleotide sequence ID" value="NZ_SIRE01000004.1"/>
</dbReference>
<keyword evidence="2" id="KW-1185">Reference proteome</keyword>
<protein>
    <submittedName>
        <fullName evidence="1">DNA alkylation repair protein</fullName>
    </submittedName>
</protein>
<reference evidence="1 2" key="1">
    <citation type="submission" date="2019-02" db="EMBL/GenBank/DDBJ databases">
        <title>Paenibacillus sp. nov., isolated from surface-sterilized tissue of Thalictrum simplex L.</title>
        <authorList>
            <person name="Tuo L."/>
        </authorList>
    </citation>
    <scope>NUCLEOTIDE SEQUENCE [LARGE SCALE GENOMIC DNA]</scope>
    <source>
        <strain evidence="1 2">N2SHLJ1</strain>
    </source>
</reference>
<dbReference type="SUPFAM" id="SSF48371">
    <property type="entry name" value="ARM repeat"/>
    <property type="match status" value="1"/>
</dbReference>
<proteinExistence type="predicted"/>
<organism evidence="1 2">
    <name type="scientific">Paenibacillus thalictri</name>
    <dbReference type="NCBI Taxonomy" id="2527873"/>
    <lineage>
        <taxon>Bacteria</taxon>
        <taxon>Bacillati</taxon>
        <taxon>Bacillota</taxon>
        <taxon>Bacilli</taxon>
        <taxon>Bacillales</taxon>
        <taxon>Paenibacillaceae</taxon>
        <taxon>Paenibacillus</taxon>
    </lineage>
</organism>
<accession>A0A4Q9DWG0</accession>
<dbReference type="Pfam" id="PF08713">
    <property type="entry name" value="DNA_alkylation"/>
    <property type="match status" value="1"/>
</dbReference>
<sequence>MAEALKDIYNEALIDRTAAEIKRAFAPFDTALWKKLVFDENWERQELKQRIRHIAESLRQTLPADYTAAIQVLRQAAPHCSGLGALFFPDFVEVYGLEHWDESVEALKEFTEYSTGEFAVRPFIERDPQRMLAIMLEWSASDNEHVRRLASEGCRPRLPWGRALVSLKREPAPILPILEALKQDESLYVRKSVANNLNDIAKDHPDLVKSIAQRWYGTHPHTDWIIKHACRGLLRQGDAEMLALFGFQSMEGVYVDNLNLDRSELHIGDKLLLAFELGNKGNEPRKLRVEYGVDFVKANGKTSRKLFKITENVYDRGAAGFSRSHAFADLTTRKHYPGIHRIAIVINGVELASAEFRLLP</sequence>
<evidence type="ECO:0000313" key="2">
    <source>
        <dbReference type="Proteomes" id="UP000293142"/>
    </source>
</evidence>
<dbReference type="AlphaFoldDB" id="A0A4Q9DWG0"/>
<dbReference type="Proteomes" id="UP000293142">
    <property type="component" value="Unassembled WGS sequence"/>
</dbReference>
<dbReference type="InterPro" id="IPR014825">
    <property type="entry name" value="DNA_alkylation"/>
</dbReference>
<gene>
    <name evidence="1" type="ORF">EYB31_05790</name>
</gene>
<dbReference type="OrthoDB" id="9797162at2"/>
<dbReference type="PROSITE" id="PS50077">
    <property type="entry name" value="HEAT_REPEAT"/>
    <property type="match status" value="1"/>
</dbReference>
<evidence type="ECO:0000313" key="1">
    <source>
        <dbReference type="EMBL" id="TBL80736.1"/>
    </source>
</evidence>
<name>A0A4Q9DWG0_9BACL</name>
<dbReference type="InterPro" id="IPR016024">
    <property type="entry name" value="ARM-type_fold"/>
</dbReference>
<dbReference type="InterPro" id="IPR021133">
    <property type="entry name" value="HEAT_type_2"/>
</dbReference>